<sequence length="72" mass="8206">MTVNQSDPCRGITERSTGCWEEEEVEASFLHSLHTANMRTTCDRKYLSPLKGGAMRPGLQRGWSSWYRGRSV</sequence>
<accession>A0A9Q1IJG8</accession>
<reference evidence="1" key="1">
    <citation type="journal article" date="2023" name="Science">
        <title>Genome structures resolve the early diversification of teleost fishes.</title>
        <authorList>
            <person name="Parey E."/>
            <person name="Louis A."/>
            <person name="Montfort J."/>
            <person name="Bouchez O."/>
            <person name="Roques C."/>
            <person name="Iampietro C."/>
            <person name="Lluch J."/>
            <person name="Castinel A."/>
            <person name="Donnadieu C."/>
            <person name="Desvignes T."/>
            <person name="Floi Bucao C."/>
            <person name="Jouanno E."/>
            <person name="Wen M."/>
            <person name="Mejri S."/>
            <person name="Dirks R."/>
            <person name="Jansen H."/>
            <person name="Henkel C."/>
            <person name="Chen W.J."/>
            <person name="Zahm M."/>
            <person name="Cabau C."/>
            <person name="Klopp C."/>
            <person name="Thompson A.W."/>
            <person name="Robinson-Rechavi M."/>
            <person name="Braasch I."/>
            <person name="Lecointre G."/>
            <person name="Bobe J."/>
            <person name="Postlethwait J.H."/>
            <person name="Berthelot C."/>
            <person name="Roest Crollius H."/>
            <person name="Guiguen Y."/>
        </authorList>
    </citation>
    <scope>NUCLEOTIDE SEQUENCE</scope>
    <source>
        <strain evidence="1">WJC10195</strain>
    </source>
</reference>
<dbReference type="Proteomes" id="UP001152622">
    <property type="component" value="Chromosome 14"/>
</dbReference>
<protein>
    <submittedName>
        <fullName evidence="1">Uncharacterized protein</fullName>
    </submittedName>
</protein>
<gene>
    <name evidence="1" type="ORF">SKAU_G00320200</name>
</gene>
<name>A0A9Q1IJG8_SYNKA</name>
<dbReference type="AlphaFoldDB" id="A0A9Q1IJG8"/>
<dbReference type="EMBL" id="JAINUF010000014">
    <property type="protein sequence ID" value="KAJ8342092.1"/>
    <property type="molecule type" value="Genomic_DNA"/>
</dbReference>
<comment type="caution">
    <text evidence="1">The sequence shown here is derived from an EMBL/GenBank/DDBJ whole genome shotgun (WGS) entry which is preliminary data.</text>
</comment>
<evidence type="ECO:0000313" key="2">
    <source>
        <dbReference type="Proteomes" id="UP001152622"/>
    </source>
</evidence>
<organism evidence="1 2">
    <name type="scientific">Synaphobranchus kaupii</name>
    <name type="common">Kaup's arrowtooth eel</name>
    <dbReference type="NCBI Taxonomy" id="118154"/>
    <lineage>
        <taxon>Eukaryota</taxon>
        <taxon>Metazoa</taxon>
        <taxon>Chordata</taxon>
        <taxon>Craniata</taxon>
        <taxon>Vertebrata</taxon>
        <taxon>Euteleostomi</taxon>
        <taxon>Actinopterygii</taxon>
        <taxon>Neopterygii</taxon>
        <taxon>Teleostei</taxon>
        <taxon>Anguilliformes</taxon>
        <taxon>Synaphobranchidae</taxon>
        <taxon>Synaphobranchus</taxon>
    </lineage>
</organism>
<proteinExistence type="predicted"/>
<keyword evidence="2" id="KW-1185">Reference proteome</keyword>
<evidence type="ECO:0000313" key="1">
    <source>
        <dbReference type="EMBL" id="KAJ8342092.1"/>
    </source>
</evidence>